<feature type="coiled-coil region" evidence="1">
    <location>
        <begin position="173"/>
        <end position="225"/>
    </location>
</feature>
<keyword evidence="3" id="KW-1185">Reference proteome</keyword>
<sequence>MRVKRRRALAEARRARLAAARRARRKLLQIGNKNDLVLTGSYRQVLREHTLASHKRNIQNLVNVVCEVVELKKRRCSSLLQLINSNVDSMVDQMEKILSKIHQIFAQYVPPISITVEDGKARIRNRMEELYSLFKDQFYFTIPEKYGHRYASFSKDTLSIKSGTLNPEEEASFKTLEIQKKNLIREIEEEEIRTIASEQILHERIESLEEEIANVKLTSEELESKLR</sequence>
<proteinExistence type="predicted"/>
<dbReference type="Proteomes" id="UP001201812">
    <property type="component" value="Unassembled WGS sequence"/>
</dbReference>
<dbReference type="AlphaFoldDB" id="A0AAD4N6X1"/>
<keyword evidence="1" id="KW-0175">Coiled coil</keyword>
<name>A0AAD4N6X1_9BILA</name>
<accession>A0AAD4N6X1</accession>
<evidence type="ECO:0000313" key="3">
    <source>
        <dbReference type="Proteomes" id="UP001201812"/>
    </source>
</evidence>
<comment type="caution">
    <text evidence="2">The sequence shown here is derived from an EMBL/GenBank/DDBJ whole genome shotgun (WGS) entry which is preliminary data.</text>
</comment>
<evidence type="ECO:0000313" key="2">
    <source>
        <dbReference type="EMBL" id="KAI1718949.1"/>
    </source>
</evidence>
<protein>
    <submittedName>
        <fullName evidence="2">Uncharacterized protein</fullName>
    </submittedName>
</protein>
<dbReference type="EMBL" id="JAKKPZ010000007">
    <property type="protein sequence ID" value="KAI1718949.1"/>
    <property type="molecule type" value="Genomic_DNA"/>
</dbReference>
<organism evidence="2 3">
    <name type="scientific">Ditylenchus destructor</name>
    <dbReference type="NCBI Taxonomy" id="166010"/>
    <lineage>
        <taxon>Eukaryota</taxon>
        <taxon>Metazoa</taxon>
        <taxon>Ecdysozoa</taxon>
        <taxon>Nematoda</taxon>
        <taxon>Chromadorea</taxon>
        <taxon>Rhabditida</taxon>
        <taxon>Tylenchina</taxon>
        <taxon>Tylenchomorpha</taxon>
        <taxon>Sphaerularioidea</taxon>
        <taxon>Anguinidae</taxon>
        <taxon>Anguininae</taxon>
        <taxon>Ditylenchus</taxon>
    </lineage>
</organism>
<gene>
    <name evidence="2" type="ORF">DdX_06064</name>
</gene>
<evidence type="ECO:0000256" key="1">
    <source>
        <dbReference type="SAM" id="Coils"/>
    </source>
</evidence>
<reference evidence="2" key="1">
    <citation type="submission" date="2022-01" db="EMBL/GenBank/DDBJ databases">
        <title>Genome Sequence Resource for Two Populations of Ditylenchus destructor, the Migratory Endoparasitic Phytonematode.</title>
        <authorList>
            <person name="Zhang H."/>
            <person name="Lin R."/>
            <person name="Xie B."/>
        </authorList>
    </citation>
    <scope>NUCLEOTIDE SEQUENCE</scope>
    <source>
        <strain evidence="2">BazhouSP</strain>
    </source>
</reference>